<sequence length="226" mass="26163">MGHPLFFFTVEFRGVESEIQIPERHRLKQGPVIRVFYIHVVEFANFSESFVSRTREKASELEDFSPLSIVSNEVEQEGYKKSSIMYKKEKHTRFHMIHKKSSSVLLEPEPENLAGKDISDGTSAFLLHSSSFVAFFWYLSVVLRVHYLLKQGPVIRVFYIHVVEFANFSESFVSRTREKASELEDFSPLSIVSNEVEQEVHMAEHLAFLYLHIRLAIDIFIVSVAS</sequence>
<reference evidence="1 2" key="1">
    <citation type="submission" date="2024-04" db="EMBL/GenBank/DDBJ databases">
        <title>The reference genome of an endangered Asteraceae, Deinandra increscens subsp. villosa, native to the Central Coast of California.</title>
        <authorList>
            <person name="Guilliams M."/>
            <person name="Hasenstab-Lehman K."/>
            <person name="Meyer R."/>
            <person name="Mcevoy S."/>
        </authorList>
    </citation>
    <scope>NUCLEOTIDE SEQUENCE [LARGE SCALE GENOMIC DNA]</scope>
    <source>
        <tissue evidence="1">Leaf</tissue>
    </source>
</reference>
<accession>A0AAP0DJ86</accession>
<gene>
    <name evidence="1" type="ORF">SSX86_006326</name>
</gene>
<proteinExistence type="predicted"/>
<dbReference type="Proteomes" id="UP001408789">
    <property type="component" value="Unassembled WGS sequence"/>
</dbReference>
<name>A0AAP0DJ86_9ASTR</name>
<protein>
    <submittedName>
        <fullName evidence="1">Uncharacterized protein</fullName>
    </submittedName>
</protein>
<evidence type="ECO:0000313" key="1">
    <source>
        <dbReference type="EMBL" id="KAK9073732.1"/>
    </source>
</evidence>
<comment type="caution">
    <text evidence="1">The sequence shown here is derived from an EMBL/GenBank/DDBJ whole genome shotgun (WGS) entry which is preliminary data.</text>
</comment>
<organism evidence="1 2">
    <name type="scientific">Deinandra increscens subsp. villosa</name>
    <dbReference type="NCBI Taxonomy" id="3103831"/>
    <lineage>
        <taxon>Eukaryota</taxon>
        <taxon>Viridiplantae</taxon>
        <taxon>Streptophyta</taxon>
        <taxon>Embryophyta</taxon>
        <taxon>Tracheophyta</taxon>
        <taxon>Spermatophyta</taxon>
        <taxon>Magnoliopsida</taxon>
        <taxon>eudicotyledons</taxon>
        <taxon>Gunneridae</taxon>
        <taxon>Pentapetalae</taxon>
        <taxon>asterids</taxon>
        <taxon>campanulids</taxon>
        <taxon>Asterales</taxon>
        <taxon>Asteraceae</taxon>
        <taxon>Asteroideae</taxon>
        <taxon>Heliantheae alliance</taxon>
        <taxon>Madieae</taxon>
        <taxon>Madiinae</taxon>
        <taxon>Deinandra</taxon>
    </lineage>
</organism>
<dbReference type="EMBL" id="JBCNJP010000008">
    <property type="protein sequence ID" value="KAK9073732.1"/>
    <property type="molecule type" value="Genomic_DNA"/>
</dbReference>
<keyword evidence="2" id="KW-1185">Reference proteome</keyword>
<evidence type="ECO:0000313" key="2">
    <source>
        <dbReference type="Proteomes" id="UP001408789"/>
    </source>
</evidence>
<dbReference type="AlphaFoldDB" id="A0AAP0DJ86"/>